<evidence type="ECO:0000259" key="2">
    <source>
        <dbReference type="PROSITE" id="PS51123"/>
    </source>
</evidence>
<proteinExistence type="predicted"/>
<dbReference type="Pfam" id="PF13488">
    <property type="entry name" value="Gly-zipper_Omp"/>
    <property type="match status" value="1"/>
</dbReference>
<dbReference type="InterPro" id="IPR050330">
    <property type="entry name" value="Bact_OuterMem_StrucFunc"/>
</dbReference>
<gene>
    <name evidence="3" type="primary">yiaD_9</name>
    <name evidence="3" type="ORF">GALL_274460</name>
</gene>
<evidence type="ECO:0000313" key="3">
    <source>
        <dbReference type="EMBL" id="OIQ90654.1"/>
    </source>
</evidence>
<reference evidence="3" key="1">
    <citation type="submission" date="2016-10" db="EMBL/GenBank/DDBJ databases">
        <title>Sequence of Gallionella enrichment culture.</title>
        <authorList>
            <person name="Poehlein A."/>
            <person name="Muehling M."/>
            <person name="Daniel R."/>
        </authorList>
    </citation>
    <scope>NUCLEOTIDE SEQUENCE</scope>
</reference>
<dbReference type="Gene3D" id="3.30.1330.60">
    <property type="entry name" value="OmpA-like domain"/>
    <property type="match status" value="1"/>
</dbReference>
<dbReference type="EMBL" id="MLJW01000284">
    <property type="protein sequence ID" value="OIQ90654.1"/>
    <property type="molecule type" value="Genomic_DNA"/>
</dbReference>
<feature type="region of interest" description="Disordered" evidence="1">
    <location>
        <begin position="353"/>
        <end position="382"/>
    </location>
</feature>
<feature type="compositionally biased region" description="Low complexity" evidence="1">
    <location>
        <begin position="353"/>
        <end position="368"/>
    </location>
</feature>
<dbReference type="InterPro" id="IPR036737">
    <property type="entry name" value="OmpA-like_sf"/>
</dbReference>
<organism evidence="3">
    <name type="scientific">mine drainage metagenome</name>
    <dbReference type="NCBI Taxonomy" id="410659"/>
    <lineage>
        <taxon>unclassified sequences</taxon>
        <taxon>metagenomes</taxon>
        <taxon>ecological metagenomes</taxon>
    </lineage>
</organism>
<dbReference type="PANTHER" id="PTHR30329">
    <property type="entry name" value="STATOR ELEMENT OF FLAGELLAR MOTOR COMPLEX"/>
    <property type="match status" value="1"/>
</dbReference>
<accession>A0A1J5R3V2</accession>
<dbReference type="InterPro" id="IPR006665">
    <property type="entry name" value="OmpA-like"/>
</dbReference>
<name>A0A1J5R3V2_9ZZZZ</name>
<dbReference type="CDD" id="cd07185">
    <property type="entry name" value="OmpA_C-like"/>
    <property type="match status" value="1"/>
</dbReference>
<protein>
    <submittedName>
        <fullName evidence="3">Putative lipoprotein YiaD</fullName>
    </submittedName>
</protein>
<dbReference type="SUPFAM" id="SSF103088">
    <property type="entry name" value="OmpA-like"/>
    <property type="match status" value="1"/>
</dbReference>
<dbReference type="Pfam" id="PF00691">
    <property type="entry name" value="OmpA"/>
    <property type="match status" value="1"/>
</dbReference>
<dbReference type="PANTHER" id="PTHR30329:SF21">
    <property type="entry name" value="LIPOPROTEIN YIAD-RELATED"/>
    <property type="match status" value="1"/>
</dbReference>
<feature type="domain" description="OmpA-like" evidence="2">
    <location>
        <begin position="145"/>
        <end position="282"/>
    </location>
</feature>
<evidence type="ECO:0000256" key="1">
    <source>
        <dbReference type="SAM" id="MobiDB-lite"/>
    </source>
</evidence>
<comment type="caution">
    <text evidence="3">The sequence shown here is derived from an EMBL/GenBank/DDBJ whole genome shotgun (WGS) entry which is preliminary data.</text>
</comment>
<dbReference type="AlphaFoldDB" id="A0A1J5R3V2"/>
<dbReference type="InterPro" id="IPR039567">
    <property type="entry name" value="Gly-zipper"/>
</dbReference>
<dbReference type="PROSITE" id="PS51257">
    <property type="entry name" value="PROKAR_LIPOPROTEIN"/>
    <property type="match status" value="1"/>
</dbReference>
<sequence length="571" mass="59890">MPVDKSKNIRANMLLAPALALTLVGCAVNPQNGQPEFAPAVKAKFDNLFANSDPCSNTDRNIGIAIGAGAGLLAAHYLGKQGGALVAGAAVGSLVGGLIGNSMDKRRCALYHIAQQYQLRLISAPVTANKLGVAPPAGASTSDALGLDVELANKRDEFVPGTATLTPQAEVYLAQIAAQYSPQQLAASLGAQATPAQVAQLRDRRLLIVGHTDERDNMSGADLARLSEARAMAVARLFQAHGVPAADIEYQGAGDALPIVSNASDQGRSENNRVQIVDTPNLALLKRYVEQRVANPADFGVARPVTPPPPSAQQVEVANAQVAAAPASQSSSAPLPLWKRWAQKAHHIAARRVAPAATSAAPPSEAVAQVTPPSGRHEPAPQSISSYGFEGQPLAAQGYFVNLGASAEKSMFNIFKSAHADAPVIIGSCEHDHPHSTTLIRNLGSGRALSIDKSMPGLYGQPWFGTQGQAGIALLHVYVPLDGGSPVPPVTAEIYRRAGKSYAKRPLARFVDAPVNVYRGSRATLYRVFLHGGAQCLDLDVPARADAAKGLILYRVDQRQYEAVGSFSSRG</sequence>
<dbReference type="PROSITE" id="PS51123">
    <property type="entry name" value="OMPA_2"/>
    <property type="match status" value="1"/>
</dbReference>
<keyword evidence="3" id="KW-0449">Lipoprotein</keyword>